<organism evidence="1 2">
    <name type="scientific">Scophthalmus maximus</name>
    <name type="common">Turbot</name>
    <name type="synonym">Psetta maxima</name>
    <dbReference type="NCBI Taxonomy" id="52904"/>
    <lineage>
        <taxon>Eukaryota</taxon>
        <taxon>Metazoa</taxon>
        <taxon>Chordata</taxon>
        <taxon>Craniata</taxon>
        <taxon>Vertebrata</taxon>
        <taxon>Euteleostomi</taxon>
        <taxon>Actinopterygii</taxon>
        <taxon>Neopterygii</taxon>
        <taxon>Teleostei</taxon>
        <taxon>Neoteleostei</taxon>
        <taxon>Acanthomorphata</taxon>
        <taxon>Carangaria</taxon>
        <taxon>Pleuronectiformes</taxon>
        <taxon>Pleuronectoidei</taxon>
        <taxon>Scophthalmidae</taxon>
        <taxon>Scophthalmus</taxon>
    </lineage>
</organism>
<name>A0A6A4RN65_SCOMX</name>
<sequence>MTTCRMSCGGPGRGRFVYHKLLLSTICISPSLMRLMTPLTSNGRVNLMTNSNEVAFKSDGSARLTPVRQSLGPPPLEAFIMCTVNGPSDVSTPVGPGYHSTLLIFCTGSQTLPYRYVLWVMTNSAQVPVTFARGRFSEHNAMNLVHEVISSQVHGSCTQA</sequence>
<evidence type="ECO:0000313" key="1">
    <source>
        <dbReference type="EMBL" id="KAF0021598.1"/>
    </source>
</evidence>
<reference evidence="1 2" key="1">
    <citation type="submission" date="2019-06" db="EMBL/GenBank/DDBJ databases">
        <title>Draft genomes of female and male turbot (Scophthalmus maximus).</title>
        <authorList>
            <person name="Xu H."/>
            <person name="Xu X.-W."/>
            <person name="Shao C."/>
            <person name="Chen S."/>
        </authorList>
    </citation>
    <scope>NUCLEOTIDE SEQUENCE [LARGE SCALE GENOMIC DNA]</scope>
    <source>
        <strain evidence="1">Ysfricsl-2016a</strain>
        <tissue evidence="1">Blood</tissue>
    </source>
</reference>
<comment type="caution">
    <text evidence="1">The sequence shown here is derived from an EMBL/GenBank/DDBJ whole genome shotgun (WGS) entry which is preliminary data.</text>
</comment>
<proteinExistence type="predicted"/>
<accession>A0A6A4RN65</accession>
<evidence type="ECO:0000313" key="2">
    <source>
        <dbReference type="Proteomes" id="UP000438429"/>
    </source>
</evidence>
<dbReference type="EMBL" id="VEVO01004286">
    <property type="protein sequence ID" value="KAF0021598.1"/>
    <property type="molecule type" value="Genomic_DNA"/>
</dbReference>
<dbReference type="Proteomes" id="UP000438429">
    <property type="component" value="Unassembled WGS sequence"/>
</dbReference>
<dbReference type="AlphaFoldDB" id="A0A6A4RN65"/>
<protein>
    <submittedName>
        <fullName evidence="1">Uncharacterized protein</fullName>
    </submittedName>
</protein>
<gene>
    <name evidence="1" type="ORF">F2P81_026149</name>
</gene>